<feature type="domain" description="Homeobox" evidence="8">
    <location>
        <begin position="50"/>
        <end position="110"/>
    </location>
</feature>
<dbReference type="PANTHER" id="PTHR24324:SF5">
    <property type="entry name" value="HEMATOPOIETICALLY-EXPRESSED HOMEOBOX PROTEIN HHEX"/>
    <property type="match status" value="1"/>
</dbReference>
<feature type="compositionally biased region" description="Low complexity" evidence="7">
    <location>
        <begin position="484"/>
        <end position="504"/>
    </location>
</feature>
<keyword evidence="10" id="KW-1185">Reference proteome</keyword>
<keyword evidence="2 5" id="KW-0238">DNA-binding</keyword>
<feature type="region of interest" description="Disordered" evidence="7">
    <location>
        <begin position="484"/>
        <end position="509"/>
    </location>
</feature>
<dbReference type="AlphaFoldDB" id="A0A369JXZ3"/>
<dbReference type="SUPFAM" id="SSF46689">
    <property type="entry name" value="Homeodomain-like"/>
    <property type="match status" value="1"/>
</dbReference>
<dbReference type="InterPro" id="IPR051000">
    <property type="entry name" value="Homeobox_DNA-bind_prot"/>
</dbReference>
<evidence type="ECO:0000313" key="9">
    <source>
        <dbReference type="EMBL" id="RDB25235.1"/>
    </source>
</evidence>
<evidence type="ECO:0000256" key="7">
    <source>
        <dbReference type="SAM" id="MobiDB-lite"/>
    </source>
</evidence>
<comment type="caution">
    <text evidence="9">The sequence shown here is derived from an EMBL/GenBank/DDBJ whole genome shotgun (WGS) entry which is preliminary data.</text>
</comment>
<comment type="subcellular location">
    <subcellularLocation>
        <location evidence="1 5 6">Nucleus</location>
    </subcellularLocation>
</comment>
<keyword evidence="3 5" id="KW-0371">Homeobox</keyword>
<dbReference type="STRING" id="39966.A0A369JXZ3"/>
<feature type="compositionally biased region" description="Polar residues" evidence="7">
    <location>
        <begin position="122"/>
        <end position="132"/>
    </location>
</feature>
<dbReference type="Gene3D" id="1.10.10.60">
    <property type="entry name" value="Homeodomain-like"/>
    <property type="match status" value="1"/>
</dbReference>
<dbReference type="EMBL" id="LUEZ02000041">
    <property type="protein sequence ID" value="RDB25235.1"/>
    <property type="molecule type" value="Genomic_DNA"/>
</dbReference>
<dbReference type="PANTHER" id="PTHR24324">
    <property type="entry name" value="HOMEOBOX PROTEIN HHEX"/>
    <property type="match status" value="1"/>
</dbReference>
<dbReference type="InterPro" id="IPR009057">
    <property type="entry name" value="Homeodomain-like_sf"/>
</dbReference>
<accession>A0A369JXZ3</accession>
<reference evidence="9" key="1">
    <citation type="submission" date="2018-04" db="EMBL/GenBank/DDBJ databases">
        <title>Whole genome sequencing of Hypsizygus marmoreus.</title>
        <authorList>
            <person name="Choi I.-G."/>
            <person name="Min B."/>
            <person name="Kim J.-G."/>
            <person name="Kim S."/>
            <person name="Oh Y.-L."/>
            <person name="Kong W.-S."/>
            <person name="Park H."/>
            <person name="Jeong J."/>
            <person name="Song E.-S."/>
        </authorList>
    </citation>
    <scope>NUCLEOTIDE SEQUENCE [LARGE SCALE GENOMIC DNA]</scope>
    <source>
        <strain evidence="9">51987-8</strain>
    </source>
</reference>
<dbReference type="Proteomes" id="UP000076154">
    <property type="component" value="Unassembled WGS sequence"/>
</dbReference>
<dbReference type="PROSITE" id="PS50071">
    <property type="entry name" value="HOMEOBOX_2"/>
    <property type="match status" value="1"/>
</dbReference>
<feature type="region of interest" description="Disordered" evidence="7">
    <location>
        <begin position="297"/>
        <end position="317"/>
    </location>
</feature>
<dbReference type="PRINTS" id="PR00031">
    <property type="entry name" value="HTHREPRESSR"/>
</dbReference>
<dbReference type="GO" id="GO:0000978">
    <property type="term" value="F:RNA polymerase II cis-regulatory region sequence-specific DNA binding"/>
    <property type="evidence" value="ECO:0007669"/>
    <property type="project" value="TreeGrafter"/>
</dbReference>
<dbReference type="InterPro" id="IPR000047">
    <property type="entry name" value="HTH_motif"/>
</dbReference>
<evidence type="ECO:0000259" key="8">
    <source>
        <dbReference type="PROSITE" id="PS50071"/>
    </source>
</evidence>
<name>A0A369JXZ3_HYPMA</name>
<feature type="region of interest" description="Disordered" evidence="7">
    <location>
        <begin position="110"/>
        <end position="169"/>
    </location>
</feature>
<evidence type="ECO:0000256" key="5">
    <source>
        <dbReference type="PROSITE-ProRule" id="PRU00108"/>
    </source>
</evidence>
<evidence type="ECO:0000256" key="1">
    <source>
        <dbReference type="ARBA" id="ARBA00004123"/>
    </source>
</evidence>
<dbReference type="PROSITE" id="PS00027">
    <property type="entry name" value="HOMEOBOX_1"/>
    <property type="match status" value="1"/>
</dbReference>
<protein>
    <submittedName>
        <fullName evidence="9">Homeobox protein HD-10</fullName>
    </submittedName>
</protein>
<gene>
    <name evidence="9" type="primary">HD-10</name>
    <name evidence="9" type="ORF">Hypma_007760</name>
</gene>
<dbReference type="InParanoid" id="A0A369JXZ3"/>
<dbReference type="CDD" id="cd00086">
    <property type="entry name" value="homeodomain"/>
    <property type="match status" value="1"/>
</dbReference>
<feature type="compositionally biased region" description="Polar residues" evidence="7">
    <location>
        <begin position="527"/>
        <end position="546"/>
    </location>
</feature>
<proteinExistence type="predicted"/>
<evidence type="ECO:0000256" key="2">
    <source>
        <dbReference type="ARBA" id="ARBA00023125"/>
    </source>
</evidence>
<dbReference type="OrthoDB" id="6159439at2759"/>
<feature type="region of interest" description="Disordered" evidence="7">
    <location>
        <begin position="348"/>
        <end position="392"/>
    </location>
</feature>
<evidence type="ECO:0000313" key="10">
    <source>
        <dbReference type="Proteomes" id="UP000076154"/>
    </source>
</evidence>
<keyword evidence="4 5" id="KW-0539">Nucleus</keyword>
<evidence type="ECO:0000256" key="4">
    <source>
        <dbReference type="ARBA" id="ARBA00023242"/>
    </source>
</evidence>
<evidence type="ECO:0000256" key="6">
    <source>
        <dbReference type="RuleBase" id="RU000682"/>
    </source>
</evidence>
<dbReference type="GO" id="GO:0030154">
    <property type="term" value="P:cell differentiation"/>
    <property type="evidence" value="ECO:0007669"/>
    <property type="project" value="TreeGrafter"/>
</dbReference>
<organism evidence="9 10">
    <name type="scientific">Hypsizygus marmoreus</name>
    <name type="common">White beech mushroom</name>
    <name type="synonym">Agaricus marmoreus</name>
    <dbReference type="NCBI Taxonomy" id="39966"/>
    <lineage>
        <taxon>Eukaryota</taxon>
        <taxon>Fungi</taxon>
        <taxon>Dikarya</taxon>
        <taxon>Basidiomycota</taxon>
        <taxon>Agaricomycotina</taxon>
        <taxon>Agaricomycetes</taxon>
        <taxon>Agaricomycetidae</taxon>
        <taxon>Agaricales</taxon>
        <taxon>Tricholomatineae</taxon>
        <taxon>Lyophyllaceae</taxon>
        <taxon>Hypsizygus</taxon>
    </lineage>
</organism>
<dbReference type="Pfam" id="PF00046">
    <property type="entry name" value="Homeodomain"/>
    <property type="match status" value="1"/>
</dbReference>
<dbReference type="InterPro" id="IPR017970">
    <property type="entry name" value="Homeobox_CS"/>
</dbReference>
<feature type="region of interest" description="Disordered" evidence="7">
    <location>
        <begin position="527"/>
        <end position="553"/>
    </location>
</feature>
<dbReference type="GO" id="GO:0000981">
    <property type="term" value="F:DNA-binding transcription factor activity, RNA polymerase II-specific"/>
    <property type="evidence" value="ECO:0007669"/>
    <property type="project" value="InterPro"/>
</dbReference>
<dbReference type="SMART" id="SM00389">
    <property type="entry name" value="HOX"/>
    <property type="match status" value="1"/>
</dbReference>
<dbReference type="GO" id="GO:0005634">
    <property type="term" value="C:nucleus"/>
    <property type="evidence" value="ECO:0007669"/>
    <property type="project" value="UniProtKB-SubCell"/>
</dbReference>
<dbReference type="InterPro" id="IPR001356">
    <property type="entry name" value="HD"/>
</dbReference>
<feature type="DNA-binding region" description="Homeobox" evidence="5">
    <location>
        <begin position="52"/>
        <end position="111"/>
    </location>
</feature>
<evidence type="ECO:0000256" key="3">
    <source>
        <dbReference type="ARBA" id="ARBA00023155"/>
    </source>
</evidence>
<sequence length="638" mass="69237">MLPHPDSRYHSPHTTPTPYPAATAFHLDHHQGHPMDPNGVDLHAFYPYTPNEVKHRKRTTTGQLKRLEAVFKRDTKPNGPLRVELAAELGMTPRGVQVWFQNRRAKEKIKAGKLAQAKKTGAASQDAPQSPENNERTPDSPAEGQENPPLVVLPDDSTSKSPSASPPVTIELSPSVWEEPLITAHSLSPDASLHAYRRGSLPVNAFPHTEFSPNSPPLVDEFDPFARRLSVDASLQRLANNPYAHLARAKNGALFGLRAFAPTRSRTLGRTSYGPHSRVPSGAMPYRLDARRASLGAFHPSPQSTASPSPSPLSPYHVVRASLPDHQLYAVTSRTVSSPIPGPLPTPNFVFGAANTPSMTSGESERNSPDSLQSFSYRETEQDEDDGSPPSYHLRFGSIASVATSDSSFNSAYYPDVTGPYSESEHDYSARRGSCASVQFASLMSGLEVNGLQDSYELHEDINTSEIVRVDNNGIYVETSAYPSPTSTISPGSGGSPLSHAGPPTSVPISRSSELAFALEDNHDQIQTTATNDNSPSHSRYITGSPTVEPEADHSGDQYVYPQHVSHSQATTNAIEYDTKYTYDYSAGAPYLTESYPLLERETDLNVHQQLLAPPSMPYPAVTLGNLSSSVGVYTTYA</sequence>